<dbReference type="SUPFAM" id="SSF52540">
    <property type="entry name" value="P-loop containing nucleoside triphosphate hydrolases"/>
    <property type="match status" value="1"/>
</dbReference>
<keyword evidence="2" id="KW-1185">Reference proteome</keyword>
<protein>
    <submittedName>
        <fullName evidence="1">DNA phosphorothioation-dependent restriction protein DptF</fullName>
    </submittedName>
</protein>
<comment type="caution">
    <text evidence="1">The sequence shown here is derived from an EMBL/GenBank/DDBJ whole genome shotgun (WGS) entry which is preliminary data.</text>
</comment>
<dbReference type="Proteomes" id="UP000703295">
    <property type="component" value="Unassembled WGS sequence"/>
</dbReference>
<dbReference type="NCBIfam" id="TIGR03238">
    <property type="entry name" value="dnd_assoc_3"/>
    <property type="match status" value="1"/>
</dbReference>
<reference evidence="1 2" key="1">
    <citation type="journal article" date="2021" name="Sci. Rep.">
        <title>The distribution of antibiotic resistance genes in chicken gut microbiota commensals.</title>
        <authorList>
            <person name="Juricova H."/>
            <person name="Matiasovicova J."/>
            <person name="Kubasova T."/>
            <person name="Cejkova D."/>
            <person name="Rychlik I."/>
        </authorList>
    </citation>
    <scope>NUCLEOTIDE SEQUENCE [LARGE SCALE GENOMIC DNA]</scope>
    <source>
        <strain evidence="1 2">An801</strain>
    </source>
</reference>
<organism evidence="1 2">
    <name type="scientific">Bacteroides mediterraneensis</name>
    <dbReference type="NCBI Taxonomy" id="1841856"/>
    <lineage>
        <taxon>Bacteria</taxon>
        <taxon>Pseudomonadati</taxon>
        <taxon>Bacteroidota</taxon>
        <taxon>Bacteroidia</taxon>
        <taxon>Bacteroidales</taxon>
        <taxon>Bacteroidaceae</taxon>
        <taxon>Bacteroides</taxon>
    </lineage>
</organism>
<gene>
    <name evidence="1" type="primary">dptF</name>
    <name evidence="1" type="ORF">H6A31_05725</name>
</gene>
<dbReference type="InterPro" id="IPR027417">
    <property type="entry name" value="P-loop_NTPase"/>
</dbReference>
<name>A0ABS2EUY7_9BACE</name>
<dbReference type="EMBL" id="JACJJW010000010">
    <property type="protein sequence ID" value="MBM6758183.1"/>
    <property type="molecule type" value="Genomic_DNA"/>
</dbReference>
<dbReference type="RefSeq" id="WP_204475409.1">
    <property type="nucleotide sequence ID" value="NZ_JACJJW010000010.1"/>
</dbReference>
<accession>A0ABS2EUY7</accession>
<sequence length="556" mass="64484">MLALHLKEAFFHLSQNSIDSVQCGKRFSEWDEYMHVDRPIEDKLIDKMNEIDDVGGGIILLVGSAGDGKSHLISRIRQISDWKDESFYNDATASSSPKKTAIDTLKEALVEYKDSNLYLTNKKLVLAINLGKLNALIEDIEFKAEYKEIVNVAWSIFNDDATPSSSTSRVKIIPFSKEQIFEFDLSSTEALPVNSNFLHSIMGKIVARTENNPFYKAYKEDLAEDVSPKDPLILNYQLLSMPEVRNTIVMTVIEAIICYRLIITPREFLDFLYSIMVYPQYDSYKEKVNFYEALLPSLLYTGNENVIQKAICKLDPLKHSSTDHDSQLSVLFTSYSIPVSYFNVSHIKELPIEMLNRINDFYANNGRDIERTTKFVFRLKHLLCYHSESKVYLSFIDLLKGIFKQDIHKMQDIYDLVSKTIPRHYSSYYEKSNMIPLNIQGGRYRLFANLLLKPQKITPYYSPFEKNNFLIKFNMSWKFANGNILLCMDYQLYSYLYELNRGKLSLSYENEKNLIFNTFVKQLIEKCDCEQDITVVRSDTKELRLSESAFGNIELQ</sequence>
<dbReference type="InterPro" id="IPR017647">
    <property type="entry name" value="Dnd_assoc_3"/>
</dbReference>
<evidence type="ECO:0000313" key="2">
    <source>
        <dbReference type="Proteomes" id="UP000703295"/>
    </source>
</evidence>
<proteinExistence type="predicted"/>
<evidence type="ECO:0000313" key="1">
    <source>
        <dbReference type="EMBL" id="MBM6758183.1"/>
    </source>
</evidence>